<evidence type="ECO:0000313" key="6">
    <source>
        <dbReference type="Proteomes" id="UP001595765"/>
    </source>
</evidence>
<dbReference type="InterPro" id="IPR002645">
    <property type="entry name" value="STAS_dom"/>
</dbReference>
<dbReference type="PROSITE" id="PS50801">
    <property type="entry name" value="STAS"/>
    <property type="match status" value="1"/>
</dbReference>
<proteinExistence type="inferred from homology"/>
<protein>
    <recommendedName>
        <fullName evidence="2">Anti-sigma factor antagonist</fullName>
    </recommendedName>
</protein>
<dbReference type="InterPro" id="IPR058548">
    <property type="entry name" value="MlaB-like_STAS"/>
</dbReference>
<comment type="caution">
    <text evidence="5">The sequence shown here is derived from an EMBL/GenBank/DDBJ whole genome shotgun (WGS) entry which is preliminary data.</text>
</comment>
<dbReference type="PANTHER" id="PTHR33495:SF2">
    <property type="entry name" value="ANTI-SIGMA FACTOR ANTAGONIST TM_1081-RELATED"/>
    <property type="match status" value="1"/>
</dbReference>
<gene>
    <name evidence="5" type="ORF">ACFO3J_32470</name>
</gene>
<keyword evidence="6" id="KW-1185">Reference proteome</keyword>
<dbReference type="InterPro" id="IPR003658">
    <property type="entry name" value="Anti-sigma_ant"/>
</dbReference>
<sequence>MTAMRTMTLYRRDDRATVFLEGEIDLATAPAVGVALHDCLSRAADSIDVDLTRLTFCDASGLNVFLAATRHAQVRGGRLRLHGSTPAVRRIFELTGTTFLLDTPRAVPSSRSEELPPMPPVPGRPAAFIDQ</sequence>
<dbReference type="PANTHER" id="PTHR33495">
    <property type="entry name" value="ANTI-SIGMA FACTOR ANTAGONIST TM_1081-RELATED-RELATED"/>
    <property type="match status" value="1"/>
</dbReference>
<dbReference type="CDD" id="cd07043">
    <property type="entry name" value="STAS_anti-anti-sigma_factors"/>
    <property type="match status" value="1"/>
</dbReference>
<dbReference type="NCBIfam" id="TIGR00377">
    <property type="entry name" value="ant_ant_sig"/>
    <property type="match status" value="1"/>
</dbReference>
<dbReference type="SUPFAM" id="SSF52091">
    <property type="entry name" value="SpoIIaa-like"/>
    <property type="match status" value="1"/>
</dbReference>
<comment type="similarity">
    <text evidence="1 2">Belongs to the anti-sigma-factor antagonist family.</text>
</comment>
<accession>A0ABV8HZ11</accession>
<dbReference type="RefSeq" id="WP_386437292.1">
    <property type="nucleotide sequence ID" value="NZ_JBHSBB010000038.1"/>
</dbReference>
<dbReference type="Proteomes" id="UP001595765">
    <property type="component" value="Unassembled WGS sequence"/>
</dbReference>
<dbReference type="Pfam" id="PF13466">
    <property type="entry name" value="STAS_2"/>
    <property type="match status" value="1"/>
</dbReference>
<feature type="region of interest" description="Disordered" evidence="3">
    <location>
        <begin position="104"/>
        <end position="131"/>
    </location>
</feature>
<feature type="domain" description="STAS" evidence="4">
    <location>
        <begin position="5"/>
        <end position="96"/>
    </location>
</feature>
<organism evidence="5 6">
    <name type="scientific">Streptomyces polygonati</name>
    <dbReference type="NCBI Taxonomy" id="1617087"/>
    <lineage>
        <taxon>Bacteria</taxon>
        <taxon>Bacillati</taxon>
        <taxon>Actinomycetota</taxon>
        <taxon>Actinomycetes</taxon>
        <taxon>Kitasatosporales</taxon>
        <taxon>Streptomycetaceae</taxon>
        <taxon>Streptomyces</taxon>
    </lineage>
</organism>
<dbReference type="EMBL" id="JBHSBB010000038">
    <property type="protein sequence ID" value="MFC4036131.1"/>
    <property type="molecule type" value="Genomic_DNA"/>
</dbReference>
<evidence type="ECO:0000256" key="1">
    <source>
        <dbReference type="ARBA" id="ARBA00009013"/>
    </source>
</evidence>
<name>A0ABV8HZ11_9ACTN</name>
<evidence type="ECO:0000313" key="5">
    <source>
        <dbReference type="EMBL" id="MFC4036131.1"/>
    </source>
</evidence>
<dbReference type="Gene3D" id="3.30.750.24">
    <property type="entry name" value="STAS domain"/>
    <property type="match status" value="1"/>
</dbReference>
<evidence type="ECO:0000256" key="2">
    <source>
        <dbReference type="RuleBase" id="RU003749"/>
    </source>
</evidence>
<reference evidence="6" key="1">
    <citation type="journal article" date="2019" name="Int. J. Syst. Evol. Microbiol.">
        <title>The Global Catalogue of Microorganisms (GCM) 10K type strain sequencing project: providing services to taxonomists for standard genome sequencing and annotation.</title>
        <authorList>
            <consortium name="The Broad Institute Genomics Platform"/>
            <consortium name="The Broad Institute Genome Sequencing Center for Infectious Disease"/>
            <person name="Wu L."/>
            <person name="Ma J."/>
        </authorList>
    </citation>
    <scope>NUCLEOTIDE SEQUENCE [LARGE SCALE GENOMIC DNA]</scope>
    <source>
        <strain evidence="6">CGMCC 4.7237</strain>
    </source>
</reference>
<dbReference type="InterPro" id="IPR036513">
    <property type="entry name" value="STAS_dom_sf"/>
</dbReference>
<evidence type="ECO:0000259" key="4">
    <source>
        <dbReference type="PROSITE" id="PS50801"/>
    </source>
</evidence>
<evidence type="ECO:0000256" key="3">
    <source>
        <dbReference type="SAM" id="MobiDB-lite"/>
    </source>
</evidence>